<proteinExistence type="predicted"/>
<feature type="region of interest" description="Disordered" evidence="1">
    <location>
        <begin position="71"/>
        <end position="91"/>
    </location>
</feature>
<gene>
    <name evidence="2" type="ORF">M0R45_008696</name>
</gene>
<organism evidence="2 3">
    <name type="scientific">Rubus argutus</name>
    <name type="common">Southern blackberry</name>
    <dbReference type="NCBI Taxonomy" id="59490"/>
    <lineage>
        <taxon>Eukaryota</taxon>
        <taxon>Viridiplantae</taxon>
        <taxon>Streptophyta</taxon>
        <taxon>Embryophyta</taxon>
        <taxon>Tracheophyta</taxon>
        <taxon>Spermatophyta</taxon>
        <taxon>Magnoliopsida</taxon>
        <taxon>eudicotyledons</taxon>
        <taxon>Gunneridae</taxon>
        <taxon>Pentapetalae</taxon>
        <taxon>rosids</taxon>
        <taxon>fabids</taxon>
        <taxon>Rosales</taxon>
        <taxon>Rosaceae</taxon>
        <taxon>Rosoideae</taxon>
        <taxon>Rosoideae incertae sedis</taxon>
        <taxon>Rubus</taxon>
    </lineage>
</organism>
<dbReference type="AlphaFoldDB" id="A0AAW1Y3U3"/>
<sequence length="91" mass="9778">MIQQGVHRGKKWPGLSEVASVSLIFHPQTSLTEGIISLLSTSSSNASLQEERLHSSSRGMKTYWSFCGASRNASEGIPSPNNLSAYAPEKG</sequence>
<keyword evidence="3" id="KW-1185">Reference proteome</keyword>
<name>A0AAW1Y3U3_RUBAR</name>
<accession>A0AAW1Y3U3</accession>
<comment type="caution">
    <text evidence="2">The sequence shown here is derived from an EMBL/GenBank/DDBJ whole genome shotgun (WGS) entry which is preliminary data.</text>
</comment>
<reference evidence="2 3" key="1">
    <citation type="journal article" date="2023" name="G3 (Bethesda)">
        <title>A chromosome-length genome assembly and annotation of blackberry (Rubus argutus, cv. 'Hillquist').</title>
        <authorList>
            <person name="Bruna T."/>
            <person name="Aryal R."/>
            <person name="Dudchenko O."/>
            <person name="Sargent D.J."/>
            <person name="Mead D."/>
            <person name="Buti M."/>
            <person name="Cavallini A."/>
            <person name="Hytonen T."/>
            <person name="Andres J."/>
            <person name="Pham M."/>
            <person name="Weisz D."/>
            <person name="Mascagni F."/>
            <person name="Usai G."/>
            <person name="Natali L."/>
            <person name="Bassil N."/>
            <person name="Fernandez G.E."/>
            <person name="Lomsadze A."/>
            <person name="Armour M."/>
            <person name="Olukolu B."/>
            <person name="Poorten T."/>
            <person name="Britton C."/>
            <person name="Davik J."/>
            <person name="Ashrafi H."/>
            <person name="Aiden E.L."/>
            <person name="Borodovsky M."/>
            <person name="Worthington M."/>
        </authorList>
    </citation>
    <scope>NUCLEOTIDE SEQUENCE [LARGE SCALE GENOMIC DNA]</scope>
    <source>
        <strain evidence="2">PI 553951</strain>
    </source>
</reference>
<protein>
    <submittedName>
        <fullName evidence="2">Uncharacterized protein</fullName>
    </submittedName>
</protein>
<dbReference type="Proteomes" id="UP001457282">
    <property type="component" value="Unassembled WGS sequence"/>
</dbReference>
<evidence type="ECO:0000313" key="3">
    <source>
        <dbReference type="Proteomes" id="UP001457282"/>
    </source>
</evidence>
<dbReference type="EMBL" id="JBEDUW010000002">
    <property type="protein sequence ID" value="KAK9943075.1"/>
    <property type="molecule type" value="Genomic_DNA"/>
</dbReference>
<evidence type="ECO:0000256" key="1">
    <source>
        <dbReference type="SAM" id="MobiDB-lite"/>
    </source>
</evidence>
<evidence type="ECO:0000313" key="2">
    <source>
        <dbReference type="EMBL" id="KAK9943075.1"/>
    </source>
</evidence>